<feature type="compositionally biased region" description="Basic and acidic residues" evidence="1">
    <location>
        <begin position="252"/>
        <end position="264"/>
    </location>
</feature>
<name>A0ABP1QIH9_9HEXA</name>
<feature type="compositionally biased region" description="Polar residues" evidence="1">
    <location>
        <begin position="145"/>
        <end position="158"/>
    </location>
</feature>
<reference evidence="2 3" key="1">
    <citation type="submission" date="2024-08" db="EMBL/GenBank/DDBJ databases">
        <authorList>
            <person name="Cucini C."/>
            <person name="Frati F."/>
        </authorList>
    </citation>
    <scope>NUCLEOTIDE SEQUENCE [LARGE SCALE GENOMIC DNA]</scope>
</reference>
<feature type="region of interest" description="Disordered" evidence="1">
    <location>
        <begin position="210"/>
        <end position="297"/>
    </location>
</feature>
<accession>A0ABP1QIH9</accession>
<organism evidence="2 3">
    <name type="scientific">Orchesella dallaii</name>
    <dbReference type="NCBI Taxonomy" id="48710"/>
    <lineage>
        <taxon>Eukaryota</taxon>
        <taxon>Metazoa</taxon>
        <taxon>Ecdysozoa</taxon>
        <taxon>Arthropoda</taxon>
        <taxon>Hexapoda</taxon>
        <taxon>Collembola</taxon>
        <taxon>Entomobryomorpha</taxon>
        <taxon>Entomobryoidea</taxon>
        <taxon>Orchesellidae</taxon>
        <taxon>Orchesellinae</taxon>
        <taxon>Orchesella</taxon>
    </lineage>
</organism>
<feature type="region of interest" description="Disordered" evidence="1">
    <location>
        <begin position="99"/>
        <end position="158"/>
    </location>
</feature>
<proteinExistence type="predicted"/>
<feature type="compositionally biased region" description="Polar residues" evidence="1">
    <location>
        <begin position="104"/>
        <end position="120"/>
    </location>
</feature>
<sequence>MAAGSRCDEILKSLGIQMDNAPRPRAPPRFIRPPSPLVMDRPQPIVPDVSLILNSASTSMHSITSRAESPSANIHSKLSTTGNSSNEISPNMMNFINYYPTPPQLSTSNGSSNFEVQQSLRGDRTDSGRGTSALSEKDDTIGDESLSSDTRNSSLGIQETSKDNVETLKSSIAMVLKIVVEQTSSISKLDAQMQQIISFQERFLSHMLSKSSGISRETQTEIRSNQGKEKLVIQSQSPNASDSLRRGTPSPKDTEPKVAGREVVTRSQNGVSASSSTIKDTPKAARDSRIPVSSVSGNKNTEDLSAFLRNIHVGSGHDPSLYSIKSIEVPDYHNDTFQNDSFNGSPNIGPSVSEYGSSSEDEAEAAEAVKPTKTFYNNLLGTVNRILEGGNENAQTNAKSRSGLSVKSAAQISQKKSKTGLVSSPRSRDSTGSYSSDLSFTGSDRLAFRDSGCEDKENFLKQTDFRSVGDGGLKDNNNVVDVTKKYLQTLGVQFESPVPPNDQARPPLRGMTTQQQQNYMIQQNVYNSIYIPTLNCAPVMSDSINSNSGMIDNLAHKYIPQSELNQYEVLQGKKEGAGGTETTVYGMSSNNLSFATKQYLQRYGLVNQPVATEAASDHYYGQTARPTVPNTHQMPSKSDRILDITAIRNQPKLL</sequence>
<feature type="compositionally biased region" description="Polar residues" evidence="1">
    <location>
        <begin position="420"/>
        <end position="438"/>
    </location>
</feature>
<dbReference type="EMBL" id="CAXLJM020000033">
    <property type="protein sequence ID" value="CAL8100931.1"/>
    <property type="molecule type" value="Genomic_DNA"/>
</dbReference>
<feature type="compositionally biased region" description="Basic and acidic residues" evidence="1">
    <location>
        <begin position="280"/>
        <end position="289"/>
    </location>
</feature>
<feature type="compositionally biased region" description="Polar residues" evidence="1">
    <location>
        <begin position="233"/>
        <end position="242"/>
    </location>
</feature>
<evidence type="ECO:0000313" key="3">
    <source>
        <dbReference type="Proteomes" id="UP001642540"/>
    </source>
</evidence>
<feature type="compositionally biased region" description="Polar residues" evidence="1">
    <location>
        <begin position="265"/>
        <end position="279"/>
    </location>
</feature>
<feature type="region of interest" description="Disordered" evidence="1">
    <location>
        <begin position="336"/>
        <end position="366"/>
    </location>
</feature>
<feature type="region of interest" description="Disordered" evidence="1">
    <location>
        <begin position="62"/>
        <end position="86"/>
    </location>
</feature>
<feature type="compositionally biased region" description="Polar residues" evidence="1">
    <location>
        <begin position="210"/>
        <end position="225"/>
    </location>
</feature>
<gene>
    <name evidence="2" type="ORF">ODALV1_LOCUS10678</name>
</gene>
<feature type="compositionally biased region" description="Polar residues" evidence="1">
    <location>
        <begin position="336"/>
        <end position="350"/>
    </location>
</feature>
<protein>
    <submittedName>
        <fullName evidence="2">Uncharacterized protein</fullName>
    </submittedName>
</protein>
<keyword evidence="3" id="KW-1185">Reference proteome</keyword>
<feature type="region of interest" description="Disordered" evidence="1">
    <location>
        <begin position="412"/>
        <end position="438"/>
    </location>
</feature>
<evidence type="ECO:0000313" key="2">
    <source>
        <dbReference type="EMBL" id="CAL8100931.1"/>
    </source>
</evidence>
<evidence type="ECO:0000256" key="1">
    <source>
        <dbReference type="SAM" id="MobiDB-lite"/>
    </source>
</evidence>
<dbReference type="Proteomes" id="UP001642540">
    <property type="component" value="Unassembled WGS sequence"/>
</dbReference>
<comment type="caution">
    <text evidence="2">The sequence shown here is derived from an EMBL/GenBank/DDBJ whole genome shotgun (WGS) entry which is preliminary data.</text>
</comment>